<dbReference type="Proteomes" id="UP000317257">
    <property type="component" value="Unassembled WGS sequence"/>
</dbReference>
<accession>A0A5C6GH62</accession>
<gene>
    <name evidence="2" type="ORF">ED733_007781</name>
</gene>
<dbReference type="AlphaFoldDB" id="A0A5C6GH62"/>
<evidence type="ECO:0000313" key="2">
    <source>
        <dbReference type="EMBL" id="TWU76107.1"/>
    </source>
</evidence>
<feature type="compositionally biased region" description="Basic and acidic residues" evidence="1">
    <location>
        <begin position="8"/>
        <end position="21"/>
    </location>
</feature>
<proteinExistence type="predicted"/>
<comment type="caution">
    <text evidence="2">The sequence shown here is derived from an EMBL/GenBank/DDBJ whole genome shotgun (WGS) entry which is preliminary data.</text>
</comment>
<reference evidence="3" key="1">
    <citation type="submission" date="2018-12" db="EMBL/GenBank/DDBJ databases">
        <title>The complete genome of Metarhizium rileyi, a key fungal pathogen of Lepidoptera.</title>
        <authorList>
            <person name="Binneck E."/>
            <person name="Lastra C.C.L."/>
            <person name="Sosa-Gomez D.R."/>
        </authorList>
    </citation>
    <scope>NUCLEOTIDE SEQUENCE [LARGE SCALE GENOMIC DNA]</scope>
    <source>
        <strain evidence="3">Cep018-CH2</strain>
    </source>
</reference>
<feature type="region of interest" description="Disordered" evidence="1">
    <location>
        <begin position="130"/>
        <end position="151"/>
    </location>
</feature>
<sequence>MSGLVLDPELRGRDMKQRRVSGEPAWRFAGRDRPGLRGKADDGWKRETTAHIGWERSAEKGRPFQALVPSWLFPPPPPPPPPPSPFGPSAGQRSVLEWMGLQIACLLLLVFDLLQFSAIGSTPSICNTGQAIHPPNPQSPKPPISPMGKQRQVWRRLPCRVEGHGKKTADCSRRLGYNSNKN</sequence>
<evidence type="ECO:0000313" key="3">
    <source>
        <dbReference type="Proteomes" id="UP000317257"/>
    </source>
</evidence>
<organism evidence="2 3">
    <name type="scientific">Metarhizium rileyi (strain RCEF 4871)</name>
    <name type="common">Nomuraea rileyi</name>
    <dbReference type="NCBI Taxonomy" id="1649241"/>
    <lineage>
        <taxon>Eukaryota</taxon>
        <taxon>Fungi</taxon>
        <taxon>Dikarya</taxon>
        <taxon>Ascomycota</taxon>
        <taxon>Pezizomycotina</taxon>
        <taxon>Sordariomycetes</taxon>
        <taxon>Hypocreomycetidae</taxon>
        <taxon>Hypocreales</taxon>
        <taxon>Clavicipitaceae</taxon>
        <taxon>Metarhizium</taxon>
    </lineage>
</organism>
<evidence type="ECO:0000256" key="1">
    <source>
        <dbReference type="SAM" id="MobiDB-lite"/>
    </source>
</evidence>
<protein>
    <submittedName>
        <fullName evidence="2">Uncharacterized protein</fullName>
    </submittedName>
</protein>
<feature type="region of interest" description="Disordered" evidence="1">
    <location>
        <begin position="1"/>
        <end position="22"/>
    </location>
</feature>
<name>A0A5C6GH62_METRR</name>
<feature type="compositionally biased region" description="Pro residues" evidence="1">
    <location>
        <begin position="134"/>
        <end position="145"/>
    </location>
</feature>
<dbReference type="EMBL" id="SBHS01000006">
    <property type="protein sequence ID" value="TWU76107.1"/>
    <property type="molecule type" value="Genomic_DNA"/>
</dbReference>